<dbReference type="RefSeq" id="XP_001023173.1">
    <property type="nucleotide sequence ID" value="XM_001023173.1"/>
</dbReference>
<organism evidence="1 2">
    <name type="scientific">Tetrahymena thermophila (strain SB210)</name>
    <dbReference type="NCBI Taxonomy" id="312017"/>
    <lineage>
        <taxon>Eukaryota</taxon>
        <taxon>Sar</taxon>
        <taxon>Alveolata</taxon>
        <taxon>Ciliophora</taxon>
        <taxon>Intramacronucleata</taxon>
        <taxon>Oligohymenophorea</taxon>
        <taxon>Hymenostomatida</taxon>
        <taxon>Tetrahymenina</taxon>
        <taxon>Tetrahymenidae</taxon>
        <taxon>Tetrahymena</taxon>
    </lineage>
</organism>
<dbReference type="KEGG" id="tet:TTHERM_00492810"/>
<dbReference type="Proteomes" id="UP000009168">
    <property type="component" value="Unassembled WGS sequence"/>
</dbReference>
<dbReference type="GeneID" id="7827981"/>
<dbReference type="InParanoid" id="I7MHF4"/>
<keyword evidence="2" id="KW-1185">Reference proteome</keyword>
<protein>
    <submittedName>
        <fullName evidence="1">Uncharacterized protein</fullName>
    </submittedName>
</protein>
<sequence length="578" mass="68323">MKFNSLQATPRRKRQQCDALIPIPKTFAVNQLLINNTFQDFKPNKSKCYNSQLRSTMYAENSVFSSTSSYSQSQYEPKQEPFYIDTIQKVKKALSHKQNLEDELKSELSPLRQAESNESKLYNININENVNLAKRKKLMKISTGNEDALAFFQPNKTMSLTSRQKNKNFQKPFEEPQTSRYRNTTVFSQIDQHNAGSLTNRKKSDSFSKHIDSFSILEKQMNIQQNNSFNQNKLNNEQQNTQINYNADNQIKQNISEQLNSYRNTLALADKQDHRQYYEPEISNPQTVKRANKSSSGKREKYHSNTFFRLEEEKALQFENSQDIIDMAEVAMKNLSHQQVLQKRKKLYEPDILDDDENNKQIKCNFIQKTNLIHQLEEPELNHHIKERIDALQNIENYRYQKKYGLVEILKEADQIKNERIVTKQKIYMSNYPSQGLQEAPFRKNSYIKHSRELSEFHIDNVHNRLYEKNQQLNGNQNSSKNKEQTENICNKKISNSFDTNNNSVGDVKQNQHTREIKDYQKILRDMKKQGEYYTKVSELLNTIYFSTPEDSFKEEELKLFRRHQQAIFEEIQSKKKK</sequence>
<name>I7MHF4_TETTS</name>
<dbReference type="AlphaFoldDB" id="I7MHF4"/>
<evidence type="ECO:0000313" key="1">
    <source>
        <dbReference type="EMBL" id="EAS02928.1"/>
    </source>
</evidence>
<gene>
    <name evidence="1" type="ORF">TTHERM_00492810</name>
</gene>
<dbReference type="HOGENOM" id="CLU_472151_0_0_1"/>
<evidence type="ECO:0000313" key="2">
    <source>
        <dbReference type="Proteomes" id="UP000009168"/>
    </source>
</evidence>
<accession>I7MHF4</accession>
<reference evidence="2" key="1">
    <citation type="journal article" date="2006" name="PLoS Biol.">
        <title>Macronuclear genome sequence of the ciliate Tetrahymena thermophila, a model eukaryote.</title>
        <authorList>
            <person name="Eisen J.A."/>
            <person name="Coyne R.S."/>
            <person name="Wu M."/>
            <person name="Wu D."/>
            <person name="Thiagarajan M."/>
            <person name="Wortman J.R."/>
            <person name="Badger J.H."/>
            <person name="Ren Q."/>
            <person name="Amedeo P."/>
            <person name="Jones K.M."/>
            <person name="Tallon L.J."/>
            <person name="Delcher A.L."/>
            <person name="Salzberg S.L."/>
            <person name="Silva J.C."/>
            <person name="Haas B.J."/>
            <person name="Majoros W.H."/>
            <person name="Farzad M."/>
            <person name="Carlton J.M."/>
            <person name="Smith R.K. Jr."/>
            <person name="Garg J."/>
            <person name="Pearlman R.E."/>
            <person name="Karrer K.M."/>
            <person name="Sun L."/>
            <person name="Manning G."/>
            <person name="Elde N.C."/>
            <person name="Turkewitz A.P."/>
            <person name="Asai D.J."/>
            <person name="Wilkes D.E."/>
            <person name="Wang Y."/>
            <person name="Cai H."/>
            <person name="Collins K."/>
            <person name="Stewart B.A."/>
            <person name="Lee S.R."/>
            <person name="Wilamowska K."/>
            <person name="Weinberg Z."/>
            <person name="Ruzzo W.L."/>
            <person name="Wloga D."/>
            <person name="Gaertig J."/>
            <person name="Frankel J."/>
            <person name="Tsao C.-C."/>
            <person name="Gorovsky M.A."/>
            <person name="Keeling P.J."/>
            <person name="Waller R.F."/>
            <person name="Patron N.J."/>
            <person name="Cherry J.M."/>
            <person name="Stover N.A."/>
            <person name="Krieger C.J."/>
            <person name="del Toro C."/>
            <person name="Ryder H.F."/>
            <person name="Williamson S.C."/>
            <person name="Barbeau R.A."/>
            <person name="Hamilton E.P."/>
            <person name="Orias E."/>
        </authorList>
    </citation>
    <scope>NUCLEOTIDE SEQUENCE [LARGE SCALE GENOMIC DNA]</scope>
    <source>
        <strain evidence="2">SB210</strain>
    </source>
</reference>
<dbReference type="EMBL" id="GG662512">
    <property type="protein sequence ID" value="EAS02928.1"/>
    <property type="molecule type" value="Genomic_DNA"/>
</dbReference>
<proteinExistence type="predicted"/>